<evidence type="ECO:0000313" key="4">
    <source>
        <dbReference type="Proteomes" id="UP000318571"/>
    </source>
</evidence>
<dbReference type="STRING" id="6832.A0A553P1B1"/>
<keyword evidence="4" id="KW-1185">Reference proteome</keyword>
<proteinExistence type="predicted"/>
<gene>
    <name evidence="3" type="ORF">TCAL_00248</name>
</gene>
<sequence>MKFHPKLILASQGQNWSLPESSPSSATTMPTTDGIAETTFRKYAQVLSIVVRNLVNSESSRISSSSSSTTTTTTTNSTLPNVKSINSTSTTMVTPTTTSTSSSTSSTTKVSRAVTIKSNKSSGNNENALPIHKEPSTSSLSSYSKRFAFRRFSSRRESSHSVEREPVCLSHVDRRIFHLLSKLDALPPSVKFPVIPHKVVDQKYTLVLDMDETLIHSADNNKERYSFKVEVETSSERHGKRTLYVSTRPYLEHFLEEVNRYFEVIVFTAGNRSYADAVLNNLDPKEQFIQHRLYRDSCIIRDRKFIKDLNLLGRDLDKTIIVDNSLEAFGLQLDNGLLIPTWSVDQQDECLLKLVEVLKEIATKQHNVPDYLGRRYGLGDDVRSRIDELKKMQLPTPNGSMSEGGDSV</sequence>
<feature type="compositionally biased region" description="Low complexity" evidence="1">
    <location>
        <begin position="58"/>
        <end position="78"/>
    </location>
</feature>
<dbReference type="EMBL" id="VCGU01000008">
    <property type="protein sequence ID" value="TRY71483.1"/>
    <property type="molecule type" value="Genomic_DNA"/>
</dbReference>
<evidence type="ECO:0000256" key="1">
    <source>
        <dbReference type="SAM" id="MobiDB-lite"/>
    </source>
</evidence>
<dbReference type="Proteomes" id="UP000318571">
    <property type="component" value="Chromosome 7"/>
</dbReference>
<dbReference type="PANTHER" id="PTHR12210">
    <property type="entry name" value="DULLARD PROTEIN PHOSPHATASE"/>
    <property type="match status" value="1"/>
</dbReference>
<feature type="region of interest" description="Disordered" evidence="1">
    <location>
        <begin position="12"/>
        <end position="32"/>
    </location>
</feature>
<dbReference type="SUPFAM" id="SSF56784">
    <property type="entry name" value="HAD-like"/>
    <property type="match status" value="1"/>
</dbReference>
<dbReference type="FunFam" id="3.40.50.1000:FF:000093">
    <property type="entry name" value="NLI interacting factor-like phosphatase family protein"/>
    <property type="match status" value="1"/>
</dbReference>
<dbReference type="OMA" id="LMHHQSK"/>
<feature type="compositionally biased region" description="Low complexity" evidence="1">
    <location>
        <begin position="19"/>
        <end position="32"/>
    </location>
</feature>
<comment type="caution">
    <text evidence="3">The sequence shown here is derived from an EMBL/GenBank/DDBJ whole genome shotgun (WGS) entry which is preliminary data.</text>
</comment>
<dbReference type="CDD" id="cd07521">
    <property type="entry name" value="HAD_FCP1-like"/>
    <property type="match status" value="1"/>
</dbReference>
<feature type="compositionally biased region" description="Low complexity" evidence="1">
    <location>
        <begin position="87"/>
        <end position="108"/>
    </location>
</feature>
<name>A0A553P1B1_TIGCA</name>
<dbReference type="GO" id="GO:0016791">
    <property type="term" value="F:phosphatase activity"/>
    <property type="evidence" value="ECO:0007669"/>
    <property type="project" value="InterPro"/>
</dbReference>
<evidence type="ECO:0000313" key="3">
    <source>
        <dbReference type="EMBL" id="TRY71483.1"/>
    </source>
</evidence>
<organism evidence="3 4">
    <name type="scientific">Tigriopus californicus</name>
    <name type="common">Marine copepod</name>
    <dbReference type="NCBI Taxonomy" id="6832"/>
    <lineage>
        <taxon>Eukaryota</taxon>
        <taxon>Metazoa</taxon>
        <taxon>Ecdysozoa</taxon>
        <taxon>Arthropoda</taxon>
        <taxon>Crustacea</taxon>
        <taxon>Multicrustacea</taxon>
        <taxon>Hexanauplia</taxon>
        <taxon>Copepoda</taxon>
        <taxon>Harpacticoida</taxon>
        <taxon>Harpacticidae</taxon>
        <taxon>Tigriopus</taxon>
    </lineage>
</organism>
<dbReference type="InterPro" id="IPR004274">
    <property type="entry name" value="FCP1_dom"/>
</dbReference>
<dbReference type="SMART" id="SM00577">
    <property type="entry name" value="CPDc"/>
    <property type="match status" value="1"/>
</dbReference>
<accession>A0A553P1B1</accession>
<protein>
    <recommendedName>
        <fullName evidence="2">FCP1 homology domain-containing protein</fullName>
    </recommendedName>
</protein>
<dbReference type="PROSITE" id="PS50969">
    <property type="entry name" value="FCP1"/>
    <property type="match status" value="1"/>
</dbReference>
<dbReference type="AlphaFoldDB" id="A0A553P1B1"/>
<dbReference type="InterPro" id="IPR011948">
    <property type="entry name" value="Dullard_phosphatase"/>
</dbReference>
<feature type="region of interest" description="Disordered" evidence="1">
    <location>
        <begin position="58"/>
        <end position="112"/>
    </location>
</feature>
<dbReference type="InterPro" id="IPR036412">
    <property type="entry name" value="HAD-like_sf"/>
</dbReference>
<feature type="domain" description="FCP1 homology" evidence="2">
    <location>
        <begin position="199"/>
        <end position="361"/>
    </location>
</feature>
<dbReference type="InterPro" id="IPR023214">
    <property type="entry name" value="HAD_sf"/>
</dbReference>
<dbReference type="NCBIfam" id="TIGR02251">
    <property type="entry name" value="HIF-SF_euk"/>
    <property type="match status" value="1"/>
</dbReference>
<dbReference type="Gene3D" id="3.40.50.1000">
    <property type="entry name" value="HAD superfamily/HAD-like"/>
    <property type="match status" value="1"/>
</dbReference>
<dbReference type="InterPro" id="IPR050365">
    <property type="entry name" value="TIM50"/>
</dbReference>
<dbReference type="Pfam" id="PF03031">
    <property type="entry name" value="NIF"/>
    <property type="match status" value="1"/>
</dbReference>
<reference evidence="3 4" key="1">
    <citation type="journal article" date="2018" name="Nat. Ecol. Evol.">
        <title>Genomic signatures of mitonuclear coevolution across populations of Tigriopus californicus.</title>
        <authorList>
            <person name="Barreto F.S."/>
            <person name="Watson E.T."/>
            <person name="Lima T.G."/>
            <person name="Willett C.S."/>
            <person name="Edmands S."/>
            <person name="Li W."/>
            <person name="Burton R.S."/>
        </authorList>
    </citation>
    <scope>NUCLEOTIDE SEQUENCE [LARGE SCALE GENOMIC DNA]</scope>
    <source>
        <strain evidence="3 4">San Diego</strain>
    </source>
</reference>
<dbReference type="OrthoDB" id="277011at2759"/>
<evidence type="ECO:0000259" key="2">
    <source>
        <dbReference type="PROSITE" id="PS50969"/>
    </source>
</evidence>